<dbReference type="Proteomes" id="UP000827092">
    <property type="component" value="Unassembled WGS sequence"/>
</dbReference>
<dbReference type="EMBL" id="JAFNEN010001333">
    <property type="protein sequence ID" value="KAG8174081.1"/>
    <property type="molecule type" value="Genomic_DNA"/>
</dbReference>
<proteinExistence type="predicted"/>
<sequence length="104" mass="10953">MWRLGVSVPETDSAASPLTGAVAQSGPAEVGRIRDPRSLAGGAHRRPAPVDFLREVLSLAFGLLWQSCAESSSPLPRVASPVICKPYRKHPAVPLGQLVIGVFA</sequence>
<feature type="region of interest" description="Disordered" evidence="1">
    <location>
        <begin position="1"/>
        <end position="44"/>
    </location>
</feature>
<accession>A0AAV6TQS8</accession>
<comment type="caution">
    <text evidence="2">The sequence shown here is derived from an EMBL/GenBank/DDBJ whole genome shotgun (WGS) entry which is preliminary data.</text>
</comment>
<evidence type="ECO:0000313" key="3">
    <source>
        <dbReference type="Proteomes" id="UP000827092"/>
    </source>
</evidence>
<evidence type="ECO:0000313" key="2">
    <source>
        <dbReference type="EMBL" id="KAG8174081.1"/>
    </source>
</evidence>
<protein>
    <submittedName>
        <fullName evidence="2">Uncharacterized protein</fullName>
    </submittedName>
</protein>
<keyword evidence="3" id="KW-1185">Reference proteome</keyword>
<dbReference type="AlphaFoldDB" id="A0AAV6TQS8"/>
<name>A0AAV6TQS8_9ARAC</name>
<organism evidence="2 3">
    <name type="scientific">Oedothorax gibbosus</name>
    <dbReference type="NCBI Taxonomy" id="931172"/>
    <lineage>
        <taxon>Eukaryota</taxon>
        <taxon>Metazoa</taxon>
        <taxon>Ecdysozoa</taxon>
        <taxon>Arthropoda</taxon>
        <taxon>Chelicerata</taxon>
        <taxon>Arachnida</taxon>
        <taxon>Araneae</taxon>
        <taxon>Araneomorphae</taxon>
        <taxon>Entelegynae</taxon>
        <taxon>Araneoidea</taxon>
        <taxon>Linyphiidae</taxon>
        <taxon>Erigoninae</taxon>
        <taxon>Oedothorax</taxon>
    </lineage>
</organism>
<evidence type="ECO:0000256" key="1">
    <source>
        <dbReference type="SAM" id="MobiDB-lite"/>
    </source>
</evidence>
<reference evidence="2 3" key="1">
    <citation type="journal article" date="2022" name="Nat. Ecol. Evol.">
        <title>A masculinizing supergene underlies an exaggerated male reproductive morph in a spider.</title>
        <authorList>
            <person name="Hendrickx F."/>
            <person name="De Corte Z."/>
            <person name="Sonet G."/>
            <person name="Van Belleghem S.M."/>
            <person name="Kostlbacher S."/>
            <person name="Vangestel C."/>
        </authorList>
    </citation>
    <scope>NUCLEOTIDE SEQUENCE [LARGE SCALE GENOMIC DNA]</scope>
    <source>
        <strain evidence="2">W744_W776</strain>
    </source>
</reference>
<gene>
    <name evidence="2" type="ORF">JTE90_005173</name>
</gene>